<reference evidence="2" key="1">
    <citation type="submission" date="2018-07" db="EMBL/GenBank/DDBJ databases">
        <authorList>
            <person name="Ashton P.M."/>
            <person name="Dallman T."/>
            <person name="Nair S."/>
            <person name="De Pinna E."/>
            <person name="Peters T."/>
            <person name="Grant K."/>
        </authorList>
    </citation>
    <scope>NUCLEOTIDE SEQUENCE [LARGE SCALE GENOMIC DNA]</scope>
    <source>
        <strain evidence="2">436933</strain>
    </source>
</reference>
<dbReference type="PANTHER" id="PTHR33360">
    <property type="entry name" value="TRANSPOSASE FOR INSERTION SEQUENCE ELEMENT IS200"/>
    <property type="match status" value="1"/>
</dbReference>
<dbReference type="InterPro" id="IPR036515">
    <property type="entry name" value="Transposase_17_sf"/>
</dbReference>
<dbReference type="PANTHER" id="PTHR33360:SF2">
    <property type="entry name" value="TRANSPOSASE FOR INSERTION SEQUENCE ELEMENT IS200"/>
    <property type="match status" value="1"/>
</dbReference>
<evidence type="ECO:0000259" key="1">
    <source>
        <dbReference type="SMART" id="SM01321"/>
    </source>
</evidence>
<name>A0A5U9KZ89_SALNE</name>
<dbReference type="Proteomes" id="UP000839726">
    <property type="component" value="Unassembled WGS sequence"/>
</dbReference>
<dbReference type="GO" id="GO:0003677">
    <property type="term" value="F:DNA binding"/>
    <property type="evidence" value="ECO:0007669"/>
    <property type="project" value="InterPro"/>
</dbReference>
<dbReference type="SUPFAM" id="SSF143422">
    <property type="entry name" value="Transposase IS200-like"/>
    <property type="match status" value="1"/>
</dbReference>
<dbReference type="GO" id="GO:0004803">
    <property type="term" value="F:transposase activity"/>
    <property type="evidence" value="ECO:0007669"/>
    <property type="project" value="InterPro"/>
</dbReference>
<dbReference type="GO" id="GO:0006313">
    <property type="term" value="P:DNA transposition"/>
    <property type="evidence" value="ECO:0007669"/>
    <property type="project" value="InterPro"/>
</dbReference>
<evidence type="ECO:0000313" key="2">
    <source>
        <dbReference type="EMBL" id="EBS2696565.1"/>
    </source>
</evidence>
<dbReference type="NCBIfam" id="NF033573">
    <property type="entry name" value="transpos_IS200"/>
    <property type="match status" value="1"/>
</dbReference>
<comment type="caution">
    <text evidence="2">The sequence shown here is derived from an EMBL/GenBank/DDBJ whole genome shotgun (WGS) entry which is preliminary data.</text>
</comment>
<dbReference type="SMART" id="SM01321">
    <property type="entry name" value="Y1_Tnp"/>
    <property type="match status" value="1"/>
</dbReference>
<feature type="domain" description="Transposase IS200-like" evidence="1">
    <location>
        <begin position="11"/>
        <end position="118"/>
    </location>
</feature>
<protein>
    <submittedName>
        <fullName evidence="2">IS200/IS605 family transposase</fullName>
    </submittedName>
</protein>
<dbReference type="Gene3D" id="3.30.70.1290">
    <property type="entry name" value="Transposase IS200-like"/>
    <property type="match status" value="1"/>
</dbReference>
<accession>A0A5U9KZ89</accession>
<sequence>MGDEKSLAHTRWNCKYHIVFVPKYRRQIFYGEKRRAIDSILRKQCEWKNVRIVEAECCVDHIHMLLEIPPKMSVSSFMGYLKGKSILMFYEQFRDLMFKCRNRKFWCRGYHFDTVGNNPKRI</sequence>
<dbReference type="AlphaFoldDB" id="A0A5U9KZ89"/>
<organism evidence="2">
    <name type="scientific">Salmonella newport</name>
    <dbReference type="NCBI Taxonomy" id="108619"/>
    <lineage>
        <taxon>Bacteria</taxon>
        <taxon>Pseudomonadati</taxon>
        <taxon>Pseudomonadota</taxon>
        <taxon>Gammaproteobacteria</taxon>
        <taxon>Enterobacterales</taxon>
        <taxon>Enterobacteriaceae</taxon>
        <taxon>Salmonella</taxon>
    </lineage>
</organism>
<dbReference type="InterPro" id="IPR002686">
    <property type="entry name" value="Transposase_17"/>
</dbReference>
<dbReference type="EMBL" id="AAGUYM010000101">
    <property type="protein sequence ID" value="EBS2696565.1"/>
    <property type="molecule type" value="Genomic_DNA"/>
</dbReference>
<proteinExistence type="predicted"/>
<dbReference type="Pfam" id="PF01797">
    <property type="entry name" value="Y1_Tnp"/>
    <property type="match status" value="1"/>
</dbReference>
<gene>
    <name evidence="2" type="primary">tnpA</name>
    <name evidence="2" type="ORF">DRY71_28460</name>
</gene>